<reference evidence="4 5" key="1">
    <citation type="submission" date="2018-11" db="EMBL/GenBank/DDBJ databases">
        <title>Genome sequence of Apiotrichum porosum DSM 27194.</title>
        <authorList>
            <person name="Aliyu H."/>
            <person name="Gorte O."/>
            <person name="Ochsenreither K."/>
        </authorList>
    </citation>
    <scope>NUCLEOTIDE SEQUENCE [LARGE SCALE GENOMIC DNA]</scope>
    <source>
        <strain evidence="4 5">DSM 27194</strain>
    </source>
</reference>
<dbReference type="PANTHER" id="PTHR28532">
    <property type="entry name" value="GEO13458P1"/>
    <property type="match status" value="1"/>
</dbReference>
<gene>
    <name evidence="4" type="ORF">EHS24_003620</name>
</gene>
<dbReference type="PANTHER" id="PTHR28532:SF1">
    <property type="entry name" value="ORAL CANCER OVEREXPRESSED 1"/>
    <property type="match status" value="1"/>
</dbReference>
<evidence type="ECO:0000259" key="3">
    <source>
        <dbReference type="Pfam" id="PF09811"/>
    </source>
</evidence>
<feature type="domain" description="Essential protein Yae1 N-terminal" evidence="3">
    <location>
        <begin position="54"/>
        <end position="92"/>
    </location>
</feature>
<sequence>MEPGPSRLAAALNTMGGNSIHDAPPIDDIDMHDPFNMDFMDEANQLESTFYTAGYDDGFAHGRLHGLFEGRQLGQEKAWELWEEVGFYEGFARTYLAKLGDSCADVCGARRGAKSVAHARTLLSLIDSFPTENPTPVPDKPIDIDSDDEDAKAQAEQRIQEAADASPDLASLLSSIRARYRLLCTSVGVRPRMVTAARDGTDGRSAGAGVIEGIDGPMKGVDTRQLKF</sequence>
<feature type="region of interest" description="Disordered" evidence="2">
    <location>
        <begin position="128"/>
        <end position="151"/>
    </location>
</feature>
<dbReference type="GeneID" id="39588163"/>
<dbReference type="AlphaFoldDB" id="A0A427XEI0"/>
<name>A0A427XEI0_9TREE</name>
<evidence type="ECO:0000256" key="1">
    <source>
        <dbReference type="ARBA" id="ARBA00038090"/>
    </source>
</evidence>
<dbReference type="OrthoDB" id="48036at2759"/>
<organism evidence="4 5">
    <name type="scientific">Apiotrichum porosum</name>
    <dbReference type="NCBI Taxonomy" id="105984"/>
    <lineage>
        <taxon>Eukaryota</taxon>
        <taxon>Fungi</taxon>
        <taxon>Dikarya</taxon>
        <taxon>Basidiomycota</taxon>
        <taxon>Agaricomycotina</taxon>
        <taxon>Tremellomycetes</taxon>
        <taxon>Trichosporonales</taxon>
        <taxon>Trichosporonaceae</taxon>
        <taxon>Apiotrichum</taxon>
    </lineage>
</organism>
<comment type="similarity">
    <text evidence="1">Belongs to the LTO1 family.</text>
</comment>
<evidence type="ECO:0000256" key="2">
    <source>
        <dbReference type="SAM" id="MobiDB-lite"/>
    </source>
</evidence>
<dbReference type="InterPro" id="IPR052436">
    <property type="entry name" value="LTO1_adapter"/>
</dbReference>
<evidence type="ECO:0000313" key="4">
    <source>
        <dbReference type="EMBL" id="RSH77310.1"/>
    </source>
</evidence>
<dbReference type="InterPro" id="IPR019191">
    <property type="entry name" value="Essential_protein_Yae1_N"/>
</dbReference>
<dbReference type="Pfam" id="PF09811">
    <property type="entry name" value="Yae1_N"/>
    <property type="match status" value="1"/>
</dbReference>
<proteinExistence type="inferred from homology"/>
<dbReference type="RefSeq" id="XP_028472457.1">
    <property type="nucleotide sequence ID" value="XM_028619283.1"/>
</dbReference>
<dbReference type="EMBL" id="RSCE01000017">
    <property type="protein sequence ID" value="RSH77310.1"/>
    <property type="molecule type" value="Genomic_DNA"/>
</dbReference>
<keyword evidence="5" id="KW-1185">Reference proteome</keyword>
<evidence type="ECO:0000313" key="5">
    <source>
        <dbReference type="Proteomes" id="UP000279236"/>
    </source>
</evidence>
<protein>
    <recommendedName>
        <fullName evidence="3">Essential protein Yae1 N-terminal domain-containing protein</fullName>
    </recommendedName>
</protein>
<comment type="caution">
    <text evidence="4">The sequence shown here is derived from an EMBL/GenBank/DDBJ whole genome shotgun (WGS) entry which is preliminary data.</text>
</comment>
<dbReference type="Proteomes" id="UP000279236">
    <property type="component" value="Unassembled WGS sequence"/>
</dbReference>
<accession>A0A427XEI0</accession>
<dbReference type="STRING" id="105984.A0A427XEI0"/>